<organism evidence="2 3">
    <name type="scientific">Oxalobacter paraformigenes</name>
    <dbReference type="NCBI Taxonomy" id="556268"/>
    <lineage>
        <taxon>Bacteria</taxon>
        <taxon>Pseudomonadati</taxon>
        <taxon>Pseudomonadota</taxon>
        <taxon>Betaproteobacteria</taxon>
        <taxon>Burkholderiales</taxon>
        <taxon>Oxalobacteraceae</taxon>
        <taxon>Oxalobacter</taxon>
    </lineage>
</organism>
<dbReference type="Proteomes" id="UP000003973">
    <property type="component" value="Unassembled WGS sequence"/>
</dbReference>
<sequence>MNFYKHYIGDYQRDTGHLTLTEHGAYRLMLDAYYATGKPLPAERKALYRLLRAAGATEKKAIDSVASQFWETAGNGLVNRRAAVEIEKAERQAEVNRQIALAREEKRRRIRSGTANRPVDGDTEPEERGNGVLGDLLHEPDKVFGVCKVNHTQVISDPQPVLPTDRGTTSCTGDEEGSCDGAGFAREPSHSHSHNHNHNQTAKGCGNLATHLPEDVFFSSKSGLVREKEGGDEAFWDDVDGFAGEGLAARAGGAETASPGHVDEGGGKPAKGWGSSQTVSGACAALARVMREEGIVAAAGDPRLMALAGQGVAEETVKAACAEARRARPNERIGAAYVVKIVERWARDAGSIRARGARAHGLRCVSAERRQVLDELTGRTTLEGAARLVEDGGRRLADESGGPD</sequence>
<evidence type="ECO:0000313" key="2">
    <source>
        <dbReference type="EMBL" id="EEO27838.1"/>
    </source>
</evidence>
<feature type="region of interest" description="Disordered" evidence="1">
    <location>
        <begin position="253"/>
        <end position="274"/>
    </location>
</feature>
<dbReference type="eggNOG" id="COG3756">
    <property type="taxonomic scope" value="Bacteria"/>
</dbReference>
<dbReference type="EMBL" id="ACDP02000017">
    <property type="protein sequence ID" value="EEO27838.1"/>
    <property type="molecule type" value="Genomic_DNA"/>
</dbReference>
<name>C3X3Q2_9BURK</name>
<evidence type="ECO:0008006" key="4">
    <source>
        <dbReference type="Google" id="ProtNLM"/>
    </source>
</evidence>
<proteinExistence type="predicted"/>
<dbReference type="RefSeq" id="WP_005877109.1">
    <property type="nucleotide sequence ID" value="NZ_CABMNL010000001.1"/>
</dbReference>
<keyword evidence="3" id="KW-1185">Reference proteome</keyword>
<reference evidence="2" key="1">
    <citation type="submission" date="2011-10" db="EMBL/GenBank/DDBJ databases">
        <title>The Genome Sequence of Oxalobacter formigenes HOxBLS.</title>
        <authorList>
            <consortium name="The Broad Institute Genome Sequencing Platform"/>
            <person name="Earl A."/>
            <person name="Ward D."/>
            <person name="Feldgarden M."/>
            <person name="Gevers D."/>
            <person name="Allison M.J."/>
            <person name="Humphrey S."/>
            <person name="Young S.K."/>
            <person name="Zeng Q."/>
            <person name="Gargeya S."/>
            <person name="Fitzgerald M."/>
            <person name="Haas B."/>
            <person name="Abouelleil A."/>
            <person name="Alvarado L."/>
            <person name="Arachchi H.M."/>
            <person name="Berlin A."/>
            <person name="Brown A."/>
            <person name="Chapman S.B."/>
            <person name="Chen Z."/>
            <person name="Dunbar C."/>
            <person name="Freedman E."/>
            <person name="Gearin G."/>
            <person name="Goldberg J."/>
            <person name="Griggs A."/>
            <person name="Gujja S."/>
            <person name="Heiman D."/>
            <person name="Howarth C."/>
            <person name="Larson L."/>
            <person name="Lui A."/>
            <person name="MacDonald P.J.P."/>
            <person name="Montmayeur A."/>
            <person name="Murphy C."/>
            <person name="Neiman D."/>
            <person name="Pearson M."/>
            <person name="Priest M."/>
            <person name="Roberts A."/>
            <person name="Saif S."/>
            <person name="Shea T."/>
            <person name="Shenoy N."/>
            <person name="Sisk P."/>
            <person name="Stolte C."/>
            <person name="Sykes S."/>
            <person name="Wortman J."/>
            <person name="Nusbaum C."/>
            <person name="Birren B."/>
        </authorList>
    </citation>
    <scope>NUCLEOTIDE SEQUENCE [LARGE SCALE GENOMIC DNA]</scope>
    <source>
        <strain evidence="2">HOxBLS</strain>
    </source>
</reference>
<dbReference type="AlphaFoldDB" id="C3X3Q2"/>
<dbReference type="HOGENOM" id="CLU_681229_0_0_4"/>
<feature type="region of interest" description="Disordered" evidence="1">
    <location>
        <begin position="110"/>
        <end position="133"/>
    </location>
</feature>
<gene>
    <name evidence="2" type="ORF">OFAG_00991</name>
</gene>
<accession>C3X3Q2</accession>
<evidence type="ECO:0000313" key="3">
    <source>
        <dbReference type="Proteomes" id="UP000003973"/>
    </source>
</evidence>
<dbReference type="InterPro" id="IPR010781">
    <property type="entry name" value="DUF1376"/>
</dbReference>
<protein>
    <recommendedName>
        <fullName evidence="4">DUF1376 domain-containing protein</fullName>
    </recommendedName>
</protein>
<evidence type="ECO:0000256" key="1">
    <source>
        <dbReference type="SAM" id="MobiDB-lite"/>
    </source>
</evidence>
<dbReference type="Pfam" id="PF07120">
    <property type="entry name" value="DUF1376"/>
    <property type="match status" value="1"/>
</dbReference>
<comment type="caution">
    <text evidence="2">The sequence shown here is derived from an EMBL/GenBank/DDBJ whole genome shotgun (WGS) entry which is preliminary data.</text>
</comment>